<dbReference type="Proteomes" id="UP000813463">
    <property type="component" value="Chromosome 6"/>
</dbReference>
<feature type="domain" description="At1g61320/AtMIF1 LRR" evidence="1">
    <location>
        <begin position="124"/>
        <end position="208"/>
    </location>
</feature>
<dbReference type="GeneID" id="110791650"/>
<accession>A0ABM3QZM6</accession>
<dbReference type="InterPro" id="IPR053772">
    <property type="entry name" value="At1g61320/At1g61330-like"/>
</dbReference>
<reference evidence="2" key="1">
    <citation type="journal article" date="2021" name="Nat. Commun.">
        <title>Genomic analyses provide insights into spinach domestication and the genetic basis of agronomic traits.</title>
        <authorList>
            <person name="Cai X."/>
            <person name="Sun X."/>
            <person name="Xu C."/>
            <person name="Sun H."/>
            <person name="Wang X."/>
            <person name="Ge C."/>
            <person name="Zhang Z."/>
            <person name="Wang Q."/>
            <person name="Fei Z."/>
            <person name="Jiao C."/>
            <person name="Wang Q."/>
        </authorList>
    </citation>
    <scope>NUCLEOTIDE SEQUENCE [LARGE SCALE GENOMIC DNA]</scope>
    <source>
        <strain evidence="2">cv. Varoflay</strain>
    </source>
</reference>
<organism evidence="2 3">
    <name type="scientific">Spinacia oleracea</name>
    <name type="common">Spinach</name>
    <dbReference type="NCBI Taxonomy" id="3562"/>
    <lineage>
        <taxon>Eukaryota</taxon>
        <taxon>Viridiplantae</taxon>
        <taxon>Streptophyta</taxon>
        <taxon>Embryophyta</taxon>
        <taxon>Tracheophyta</taxon>
        <taxon>Spermatophyta</taxon>
        <taxon>Magnoliopsida</taxon>
        <taxon>eudicotyledons</taxon>
        <taxon>Gunneridae</taxon>
        <taxon>Pentapetalae</taxon>
        <taxon>Caryophyllales</taxon>
        <taxon>Chenopodiaceae</taxon>
        <taxon>Chenopodioideae</taxon>
        <taxon>Anserineae</taxon>
        <taxon>Spinacia</taxon>
    </lineage>
</organism>
<evidence type="ECO:0000313" key="3">
    <source>
        <dbReference type="RefSeq" id="XP_056688815.1"/>
    </source>
</evidence>
<proteinExistence type="predicted"/>
<sequence>MKEIVQSYLVSKKWKTRLSGRFPSLIVEDPLAMQNIKYNSKVADEERSKFVSWVNHIVDEHQGPYINEFKVVFDLDNSFQYDIDKWVDYAIAKRAKKLVLHLKPPGAYYQQEQKRYTFPDEYCKATTFGFRNAITSLSLNDVNITLEMVENLIKNCLFLEYLCIEEAPYLSCIRSSVSSSSLKHLQVSRCNKMELIDISVPKLLSFAY</sequence>
<evidence type="ECO:0000313" key="2">
    <source>
        <dbReference type="Proteomes" id="UP000813463"/>
    </source>
</evidence>
<dbReference type="PANTHER" id="PTHR34145">
    <property type="entry name" value="OS02G0105600 PROTEIN"/>
    <property type="match status" value="1"/>
</dbReference>
<keyword evidence="2" id="KW-1185">Reference proteome</keyword>
<dbReference type="SUPFAM" id="SSF52047">
    <property type="entry name" value="RNI-like"/>
    <property type="match status" value="1"/>
</dbReference>
<dbReference type="RefSeq" id="XP_056688815.1">
    <property type="nucleotide sequence ID" value="XM_056832837.1"/>
</dbReference>
<dbReference type="PANTHER" id="PTHR34145:SF68">
    <property type="entry name" value="FBD DOMAIN-CONTAINING PROTEIN"/>
    <property type="match status" value="1"/>
</dbReference>
<evidence type="ECO:0000259" key="1">
    <source>
        <dbReference type="Pfam" id="PF23622"/>
    </source>
</evidence>
<reference evidence="3" key="2">
    <citation type="submission" date="2025-08" db="UniProtKB">
        <authorList>
            <consortium name="RefSeq"/>
        </authorList>
    </citation>
    <scope>IDENTIFICATION</scope>
    <source>
        <tissue evidence="3">Leaf</tissue>
    </source>
</reference>
<dbReference type="Gene3D" id="3.80.10.10">
    <property type="entry name" value="Ribonuclease Inhibitor"/>
    <property type="match status" value="1"/>
</dbReference>
<protein>
    <recommendedName>
        <fullName evidence="1">At1g61320/AtMIF1 LRR domain-containing protein</fullName>
    </recommendedName>
</protein>
<dbReference type="InterPro" id="IPR055357">
    <property type="entry name" value="LRR_At1g61320_AtMIF1"/>
</dbReference>
<dbReference type="Pfam" id="PF23622">
    <property type="entry name" value="LRR_At1g61320_AtMIF1"/>
    <property type="match status" value="1"/>
</dbReference>
<gene>
    <name evidence="3" type="primary">LOC110791650</name>
</gene>
<dbReference type="InterPro" id="IPR032675">
    <property type="entry name" value="LRR_dom_sf"/>
</dbReference>
<name>A0ABM3QZM6_SPIOL</name>